<dbReference type="PANTHER" id="PTHR30327:SF1">
    <property type="entry name" value="UPF0301 PROTEIN YQGE"/>
    <property type="match status" value="1"/>
</dbReference>
<dbReference type="EMBL" id="CP036501">
    <property type="protein sequence ID" value="UZP73645.1"/>
    <property type="molecule type" value="Genomic_DNA"/>
</dbReference>
<gene>
    <name evidence="3" type="ORF">E0F26_02355</name>
</gene>
<name>A0ABY6Q434_9GAMM</name>
<reference evidence="3 4" key="1">
    <citation type="submission" date="2019-02" db="EMBL/GenBank/DDBJ databases">
        <title>Halieaceae_genomes.</title>
        <authorList>
            <person name="Li S.-H."/>
        </authorList>
    </citation>
    <scope>NUCLEOTIDE SEQUENCE [LARGE SCALE GENOMIC DNA]</scope>
    <source>
        <strain evidence="3 4">JH123</strain>
    </source>
</reference>
<keyword evidence="4" id="KW-1185">Reference proteome</keyword>
<dbReference type="InterPro" id="IPR003774">
    <property type="entry name" value="AlgH-like"/>
</dbReference>
<dbReference type="PANTHER" id="PTHR30327">
    <property type="entry name" value="UNCHARACTERIZED PROTEIN YQGE"/>
    <property type="match status" value="1"/>
</dbReference>
<evidence type="ECO:0000256" key="2">
    <source>
        <dbReference type="HAMAP-Rule" id="MF_00758"/>
    </source>
</evidence>
<protein>
    <recommendedName>
        <fullName evidence="2">UPF0301 protein E0F26_02355</fullName>
    </recommendedName>
</protein>
<sequence length="189" mass="20474">MKMQRTTDSLRGHFLIATPAIESGFFKQTVTYICEHGETGAMGVVINKPLDLQLADIFEHLNIQPLLSHDEVSVMAGGPVKVDRGFVLHSPDKTFDATLKVNADVWLTTSKDVLAEIAAGSGPERHLVALGYAGWSAGQLEQEIAANSWLTVAADDKVLFETHVQQKFESAGSLLGIDIRLLSQHAGHS</sequence>
<organism evidence="3 4">
    <name type="scientific">Candidatus Paraluminiphilus aquimaris</name>
    <dbReference type="NCBI Taxonomy" id="2518994"/>
    <lineage>
        <taxon>Bacteria</taxon>
        <taxon>Pseudomonadati</taxon>
        <taxon>Pseudomonadota</taxon>
        <taxon>Gammaproteobacteria</taxon>
        <taxon>Cellvibrionales</taxon>
        <taxon>Halieaceae</taxon>
        <taxon>Candidatus Paraluminiphilus</taxon>
    </lineage>
</organism>
<proteinExistence type="inferred from homology"/>
<dbReference type="Proteomes" id="UP001317963">
    <property type="component" value="Chromosome"/>
</dbReference>
<comment type="similarity">
    <text evidence="1 2">Belongs to the UPF0301 (AlgH) family.</text>
</comment>
<dbReference type="RefSeq" id="WP_279242441.1">
    <property type="nucleotide sequence ID" value="NZ_CP036501.1"/>
</dbReference>
<accession>A0ABY6Q434</accession>
<dbReference type="NCBIfam" id="NF001266">
    <property type="entry name" value="PRK00228.1-1"/>
    <property type="match status" value="1"/>
</dbReference>
<dbReference type="Pfam" id="PF02622">
    <property type="entry name" value="DUF179"/>
    <property type="match status" value="1"/>
</dbReference>
<evidence type="ECO:0000313" key="3">
    <source>
        <dbReference type="EMBL" id="UZP73645.1"/>
    </source>
</evidence>
<evidence type="ECO:0000313" key="4">
    <source>
        <dbReference type="Proteomes" id="UP001317963"/>
    </source>
</evidence>
<dbReference type="Gene3D" id="3.40.1740.10">
    <property type="entry name" value="VC0467-like"/>
    <property type="match status" value="1"/>
</dbReference>
<dbReference type="HAMAP" id="MF_00758">
    <property type="entry name" value="UPF0301"/>
    <property type="match status" value="1"/>
</dbReference>
<dbReference type="SUPFAM" id="SSF143456">
    <property type="entry name" value="VC0467-like"/>
    <property type="match status" value="1"/>
</dbReference>
<evidence type="ECO:0000256" key="1">
    <source>
        <dbReference type="ARBA" id="ARBA00009600"/>
    </source>
</evidence>